<evidence type="ECO:0000256" key="1">
    <source>
        <dbReference type="ARBA" id="ARBA00010813"/>
    </source>
</evidence>
<dbReference type="InterPro" id="IPR052199">
    <property type="entry name" value="MIPS"/>
</dbReference>
<dbReference type="InterPro" id="IPR036291">
    <property type="entry name" value="NAD(P)-bd_dom_sf"/>
</dbReference>
<evidence type="ECO:0000259" key="2">
    <source>
        <dbReference type="Pfam" id="PF01658"/>
    </source>
</evidence>
<dbReference type="InterPro" id="IPR002587">
    <property type="entry name" value="Myo-inos-1-P_Synthase"/>
</dbReference>
<reference evidence="3" key="1">
    <citation type="submission" date="2020-05" db="EMBL/GenBank/DDBJ databases">
        <title>Nod-independent and nitrogen-fixing Bradyrhizobium aeschynomene sp. nov. isolated from nodules of Aeschynomene indica.</title>
        <authorList>
            <person name="Zhang Z."/>
        </authorList>
    </citation>
    <scope>NUCLEOTIDE SEQUENCE</scope>
    <source>
        <strain evidence="3">83012</strain>
    </source>
</reference>
<sequence length="369" mass="40345">MHSRLQDRRRVRVGVVGVGNCASSFIQGLSYYRDATSNEPVPGLMNADIGGYHIGDVEIASAFDVHADKVGRDVAEAIWARPNNTYRFSQVDPSGVTVERGPVLDGIGRYLEDDVPVADIPEADVTDVLKKSRTDIVVSYLPVGAQKATEFYAARAIEAGCGFVNCIPVFIASDASWRQRFEQAGLPIVGDDIKSQVGATIVHRMLANLFRERGVRLDRTYQLNVGGNTDFKNMLERERLSSKKISKTQAVTSQFDVPLEADNVHVGPSDHVPWLTDRKLAYIRLEGTTFGGVPLSAELKLEVWDSPNSAGVVIDAVRCAKLAMDRGIGGALTGPSSYFMKSPPQQFTDEEARRRTRAFIDDVAIDDAG</sequence>
<dbReference type="SUPFAM" id="SSF51735">
    <property type="entry name" value="NAD(P)-binding Rossmann-fold domains"/>
    <property type="match status" value="1"/>
</dbReference>
<organism evidence="3 4">
    <name type="scientific">Bradyrhizobium aeschynomenes</name>
    <dbReference type="NCBI Taxonomy" id="2734909"/>
    <lineage>
        <taxon>Bacteria</taxon>
        <taxon>Pseudomonadati</taxon>
        <taxon>Pseudomonadota</taxon>
        <taxon>Alphaproteobacteria</taxon>
        <taxon>Hyphomicrobiales</taxon>
        <taxon>Nitrobacteraceae</taxon>
        <taxon>Bradyrhizobium</taxon>
    </lineage>
</organism>
<dbReference type="PIRSF" id="PIRSF015578">
    <property type="entry name" value="Myoinos-ppht_syn"/>
    <property type="match status" value="1"/>
</dbReference>
<gene>
    <name evidence="3" type="ORF">HL667_11675</name>
</gene>
<dbReference type="EMBL" id="JABFDN010000003">
    <property type="protein sequence ID" value="NPU65655.1"/>
    <property type="molecule type" value="Genomic_DNA"/>
</dbReference>
<feature type="domain" description="Myo-inositol-1-phosphate synthase GAPDH-like" evidence="2">
    <location>
        <begin position="198"/>
        <end position="306"/>
    </location>
</feature>
<dbReference type="RefSeq" id="WP_172110746.1">
    <property type="nucleotide sequence ID" value="NZ_JABFDM010000001.1"/>
</dbReference>
<dbReference type="SUPFAM" id="SSF55347">
    <property type="entry name" value="Glyceraldehyde-3-phosphate dehydrogenase-like, C-terminal domain"/>
    <property type="match status" value="1"/>
</dbReference>
<dbReference type="Gene3D" id="3.30.360.10">
    <property type="entry name" value="Dihydrodipicolinate Reductase, domain 2"/>
    <property type="match status" value="1"/>
</dbReference>
<protein>
    <submittedName>
        <fullName evidence="3">Inositol-3-phosphate synthase</fullName>
    </submittedName>
</protein>
<comment type="similarity">
    <text evidence="1">Belongs to the myo-inositol 1-phosphate synthase family.</text>
</comment>
<dbReference type="Proteomes" id="UP000886476">
    <property type="component" value="Unassembled WGS sequence"/>
</dbReference>
<accession>A0ABX2CDE8</accession>
<proteinExistence type="inferred from homology"/>
<evidence type="ECO:0000313" key="3">
    <source>
        <dbReference type="EMBL" id="NPU65655.1"/>
    </source>
</evidence>
<dbReference type="Gene3D" id="3.40.50.720">
    <property type="entry name" value="NAD(P)-binding Rossmann-like Domain"/>
    <property type="match status" value="1"/>
</dbReference>
<dbReference type="InterPro" id="IPR013021">
    <property type="entry name" value="Myo-inos-1-P_Synthase_GAPDH"/>
</dbReference>
<dbReference type="Pfam" id="PF01658">
    <property type="entry name" value="Inos-1-P_synth"/>
    <property type="match status" value="1"/>
</dbReference>
<comment type="caution">
    <text evidence="3">The sequence shown here is derived from an EMBL/GenBank/DDBJ whole genome shotgun (WGS) entry which is preliminary data.</text>
</comment>
<name>A0ABX2CDE8_9BRAD</name>
<dbReference type="PANTHER" id="PTHR43125">
    <property type="entry name" value="INOSITOL-3-PHOSPHATE SYNTHASE"/>
    <property type="match status" value="1"/>
</dbReference>
<dbReference type="PANTHER" id="PTHR43125:SF1">
    <property type="entry name" value="INOSITOL-3-PHOSPHATE SYNTHASE"/>
    <property type="match status" value="1"/>
</dbReference>
<evidence type="ECO:0000313" key="4">
    <source>
        <dbReference type="Proteomes" id="UP000886476"/>
    </source>
</evidence>
<keyword evidence="4" id="KW-1185">Reference proteome</keyword>